<comment type="similarity">
    <text evidence="10">Belongs to the GTP cyclohydrolase II family.</text>
</comment>
<dbReference type="GO" id="GO:0008686">
    <property type="term" value="F:3,4-dihydroxy-2-butanone-4-phosphate synthase activity"/>
    <property type="evidence" value="ECO:0007669"/>
    <property type="project" value="InterPro"/>
</dbReference>
<feature type="binding site" evidence="10">
    <location>
        <position position="333"/>
    </location>
    <ligand>
        <name>GTP</name>
        <dbReference type="ChEBI" id="CHEBI:37565"/>
    </ligand>
</feature>
<dbReference type="SUPFAM" id="SSF55821">
    <property type="entry name" value="YrdC/RibB"/>
    <property type="match status" value="1"/>
</dbReference>
<feature type="active site" description="Nucleophile" evidence="10">
    <location>
        <position position="307"/>
    </location>
</feature>
<evidence type="ECO:0000256" key="6">
    <source>
        <dbReference type="ARBA" id="ARBA00022801"/>
    </source>
</evidence>
<evidence type="ECO:0000256" key="1">
    <source>
        <dbReference type="ARBA" id="ARBA00004853"/>
    </source>
</evidence>
<dbReference type="AlphaFoldDB" id="D2RDK3"/>
<feature type="binding site" evidence="10">
    <location>
        <position position="232"/>
    </location>
    <ligand>
        <name>Zn(2+)</name>
        <dbReference type="ChEBI" id="CHEBI:29105"/>
        <note>catalytic</note>
    </ligand>
</feature>
<feature type="binding site" evidence="10">
    <location>
        <position position="243"/>
    </location>
    <ligand>
        <name>Zn(2+)</name>
        <dbReference type="ChEBI" id="CHEBI:29105"/>
        <note>catalytic</note>
    </ligand>
</feature>
<comment type="pathway">
    <text evidence="1 10">Cofactor biosynthesis; riboflavin biosynthesis; 5-amino-6-(D-ribitylamino)uracil from GTP: step 1/4.</text>
</comment>
<dbReference type="OrthoDB" id="25735at2157"/>
<proteinExistence type="inferred from homology"/>
<dbReference type="PANTHER" id="PTHR21327">
    <property type="entry name" value="GTP CYCLOHYDROLASE II-RELATED"/>
    <property type="match status" value="1"/>
</dbReference>
<dbReference type="CDD" id="cd00641">
    <property type="entry name" value="GTP_cyclohydro2"/>
    <property type="match status" value="1"/>
</dbReference>
<dbReference type="InterPro" id="IPR036144">
    <property type="entry name" value="RibA-like_sf"/>
</dbReference>
<evidence type="ECO:0000256" key="9">
    <source>
        <dbReference type="ARBA" id="ARBA00049295"/>
    </source>
</evidence>
<dbReference type="Pfam" id="PF00925">
    <property type="entry name" value="GTP_cyclohydro2"/>
    <property type="match status" value="1"/>
</dbReference>
<dbReference type="Pfam" id="PF00926">
    <property type="entry name" value="DHBP_synthase"/>
    <property type="match status" value="1"/>
</dbReference>
<dbReference type="EMBL" id="CP001857">
    <property type="protein sequence ID" value="ADB58197.1"/>
    <property type="molecule type" value="Genomic_DNA"/>
</dbReference>
<evidence type="ECO:0000313" key="12">
    <source>
        <dbReference type="EMBL" id="ADB58197.1"/>
    </source>
</evidence>
<dbReference type="KEGG" id="apo:Arcpr_1140"/>
<accession>D2RDK3</accession>
<comment type="function">
    <text evidence="10">Catalyzes the conversion of GTP to 2,5-diamino-6-ribosylamino-4(3H)-pyrimidinone 5'-phosphate (DARP), formate and pyrophosphate.</text>
</comment>
<evidence type="ECO:0000256" key="7">
    <source>
        <dbReference type="ARBA" id="ARBA00022833"/>
    </source>
</evidence>
<dbReference type="PANTHER" id="PTHR21327:SF18">
    <property type="entry name" value="3,4-DIHYDROXY-2-BUTANONE 4-PHOSPHATE SYNTHASE"/>
    <property type="match status" value="1"/>
</dbReference>
<evidence type="ECO:0000256" key="5">
    <source>
        <dbReference type="ARBA" id="ARBA00022741"/>
    </source>
</evidence>
<gene>
    <name evidence="10" type="primary">ribA</name>
    <name evidence="12" type="ordered locus">Arcpr_1140</name>
</gene>
<keyword evidence="4 10" id="KW-0479">Metal-binding</keyword>
<dbReference type="GO" id="GO:0005829">
    <property type="term" value="C:cytosol"/>
    <property type="evidence" value="ECO:0007669"/>
    <property type="project" value="TreeGrafter"/>
</dbReference>
<feature type="binding site" evidence="10">
    <location>
        <begin position="271"/>
        <end position="273"/>
    </location>
    <ligand>
        <name>GTP</name>
        <dbReference type="ChEBI" id="CHEBI:37565"/>
    </ligand>
</feature>
<feature type="binding site" evidence="10">
    <location>
        <position position="328"/>
    </location>
    <ligand>
        <name>GTP</name>
        <dbReference type="ChEBI" id="CHEBI:37565"/>
    </ligand>
</feature>
<keyword evidence="3 10" id="KW-0686">Riboflavin biosynthesis</keyword>
<dbReference type="STRING" id="572546.Arcpr_1140"/>
<dbReference type="GO" id="GO:0003935">
    <property type="term" value="F:GTP cyclohydrolase II activity"/>
    <property type="evidence" value="ECO:0007669"/>
    <property type="project" value="UniProtKB-UniRule"/>
</dbReference>
<name>D2RDK3_ARCPA</name>
<evidence type="ECO:0000313" key="13">
    <source>
        <dbReference type="Proteomes" id="UP000001901"/>
    </source>
</evidence>
<feature type="binding site" evidence="10">
    <location>
        <position position="293"/>
    </location>
    <ligand>
        <name>GTP</name>
        <dbReference type="ChEBI" id="CHEBI:37565"/>
    </ligand>
</feature>
<dbReference type="GO" id="GO:0005525">
    <property type="term" value="F:GTP binding"/>
    <property type="evidence" value="ECO:0007669"/>
    <property type="project" value="UniProtKB-KW"/>
</dbReference>
<dbReference type="PaxDb" id="572546-Arcpr_1140"/>
<evidence type="ECO:0000256" key="3">
    <source>
        <dbReference type="ARBA" id="ARBA00022619"/>
    </source>
</evidence>
<keyword evidence="7 10" id="KW-0862">Zinc</keyword>
<evidence type="ECO:0000256" key="8">
    <source>
        <dbReference type="ARBA" id="ARBA00023134"/>
    </source>
</evidence>
<comment type="catalytic activity">
    <reaction evidence="9 10">
        <text>GTP + 4 H2O = 2,5-diamino-6-hydroxy-4-(5-phosphoribosylamino)-pyrimidine + formate + 2 phosphate + 3 H(+)</text>
        <dbReference type="Rhea" id="RHEA:23704"/>
        <dbReference type="ChEBI" id="CHEBI:15377"/>
        <dbReference type="ChEBI" id="CHEBI:15378"/>
        <dbReference type="ChEBI" id="CHEBI:15740"/>
        <dbReference type="ChEBI" id="CHEBI:37565"/>
        <dbReference type="ChEBI" id="CHEBI:43474"/>
        <dbReference type="ChEBI" id="CHEBI:58614"/>
        <dbReference type="EC" id="3.5.4.25"/>
    </reaction>
</comment>
<dbReference type="HAMAP" id="MF_00179">
    <property type="entry name" value="RibA"/>
    <property type="match status" value="1"/>
</dbReference>
<dbReference type="NCBIfam" id="TIGR00505">
    <property type="entry name" value="ribA"/>
    <property type="match status" value="1"/>
</dbReference>
<dbReference type="eggNOG" id="arCOG01321">
    <property type="taxonomic scope" value="Archaea"/>
</dbReference>
<dbReference type="RefSeq" id="WP_012940533.1">
    <property type="nucleotide sequence ID" value="NC_013741.1"/>
</dbReference>
<dbReference type="PIRSF" id="PIRSF001259">
    <property type="entry name" value="RibA"/>
    <property type="match status" value="1"/>
</dbReference>
<dbReference type="Gene3D" id="3.40.50.10990">
    <property type="entry name" value="GTP cyclohydrolase II"/>
    <property type="match status" value="1"/>
</dbReference>
<dbReference type="NCBIfam" id="NF001591">
    <property type="entry name" value="PRK00393.1"/>
    <property type="match status" value="1"/>
</dbReference>
<feature type="binding site" evidence="10">
    <location>
        <position position="248"/>
    </location>
    <ligand>
        <name>GTP</name>
        <dbReference type="ChEBI" id="CHEBI:37565"/>
    </ligand>
</feature>
<protein>
    <recommendedName>
        <fullName evidence="10">GTP cyclohydrolase-2</fullName>
        <ecNumber evidence="10">3.5.4.25</ecNumber>
    </recommendedName>
    <alternativeName>
        <fullName evidence="10">GTP cyclohydrolase II</fullName>
    </alternativeName>
</protein>
<evidence type="ECO:0000256" key="2">
    <source>
        <dbReference type="ARBA" id="ARBA00005520"/>
    </source>
</evidence>
<reference evidence="12 13" key="1">
    <citation type="journal article" date="2010" name="Stand. Genomic Sci.">
        <title>Complete genome sequence of Archaeoglobus profundus type strain (AV18).</title>
        <authorList>
            <person name="von Jan M."/>
            <person name="Lapidus A."/>
            <person name="Del Rio T.G."/>
            <person name="Copeland A."/>
            <person name="Tice H."/>
            <person name="Cheng J.F."/>
            <person name="Lucas S."/>
            <person name="Chen F."/>
            <person name="Nolan M."/>
            <person name="Goodwin L."/>
            <person name="Han C."/>
            <person name="Pitluck S."/>
            <person name="Liolios K."/>
            <person name="Ivanova N."/>
            <person name="Mavromatis K."/>
            <person name="Ovchinnikova G."/>
            <person name="Chertkov O."/>
            <person name="Pati A."/>
            <person name="Chen A."/>
            <person name="Palaniappan K."/>
            <person name="Land M."/>
            <person name="Hauser L."/>
            <person name="Chang Y.J."/>
            <person name="Jeffries C.D."/>
            <person name="Saunders E."/>
            <person name="Brettin T."/>
            <person name="Detter J.C."/>
            <person name="Chain P."/>
            <person name="Eichinger K."/>
            <person name="Huber H."/>
            <person name="Spring S."/>
            <person name="Rohde M."/>
            <person name="Goker M."/>
            <person name="Wirth R."/>
            <person name="Woyke T."/>
            <person name="Bristow J."/>
            <person name="Eisen J.A."/>
            <person name="Markowitz V."/>
            <person name="Hugenholtz P."/>
            <person name="Kyrpides N.C."/>
            <person name="Klenk H.P."/>
        </authorList>
    </citation>
    <scope>NUCLEOTIDE SEQUENCE [LARGE SCALE GENOMIC DNA]</scope>
    <source>
        <strain evidence="13">DSM 5631 / JCM 9629 / NBRC 100127 / Av18</strain>
    </source>
</reference>
<keyword evidence="6 10" id="KW-0378">Hydrolase</keyword>
<organism evidence="12 13">
    <name type="scientific">Archaeoglobus profundus (strain DSM 5631 / JCM 9629 / NBRC 100127 / Av18)</name>
    <dbReference type="NCBI Taxonomy" id="572546"/>
    <lineage>
        <taxon>Archaea</taxon>
        <taxon>Methanobacteriati</taxon>
        <taxon>Methanobacteriota</taxon>
        <taxon>Archaeoglobi</taxon>
        <taxon>Archaeoglobales</taxon>
        <taxon>Archaeoglobaceae</taxon>
        <taxon>Archaeoglobus</taxon>
    </lineage>
</organism>
<dbReference type="InterPro" id="IPR017945">
    <property type="entry name" value="DHBP_synth_RibB-like_a/b_dom"/>
</dbReference>
<dbReference type="HOGENOM" id="CLU_020273_1_2_2"/>
<evidence type="ECO:0000259" key="11">
    <source>
        <dbReference type="Pfam" id="PF00925"/>
    </source>
</evidence>
<dbReference type="SUPFAM" id="SSF142695">
    <property type="entry name" value="RibA-like"/>
    <property type="match status" value="1"/>
</dbReference>
<feature type="binding site" evidence="10">
    <location>
        <begin position="227"/>
        <end position="231"/>
    </location>
    <ligand>
        <name>GTP</name>
        <dbReference type="ChEBI" id="CHEBI:37565"/>
    </ligand>
</feature>
<dbReference type="UniPathway" id="UPA00275">
    <property type="reaction ID" value="UER00400"/>
</dbReference>
<keyword evidence="13" id="KW-1185">Reference proteome</keyword>
<feature type="domain" description="GTP cyclohydrolase II" evidence="11">
    <location>
        <begin position="184"/>
        <end position="346"/>
    </location>
</feature>
<dbReference type="InterPro" id="IPR000422">
    <property type="entry name" value="DHBP_synthase_RibB"/>
</dbReference>
<dbReference type="Proteomes" id="UP000001901">
    <property type="component" value="Chromosome"/>
</dbReference>
<keyword evidence="5 10" id="KW-0547">Nucleotide-binding</keyword>
<dbReference type="Gene3D" id="3.90.870.10">
    <property type="entry name" value="DHBP synthase"/>
    <property type="match status" value="1"/>
</dbReference>
<dbReference type="FunFam" id="3.40.50.10990:FF:000001">
    <property type="entry name" value="Riboflavin biosynthesis protein RibBA"/>
    <property type="match status" value="1"/>
</dbReference>
<dbReference type="EC" id="3.5.4.25" evidence="10"/>
<dbReference type="GO" id="GO:0008270">
    <property type="term" value="F:zinc ion binding"/>
    <property type="evidence" value="ECO:0007669"/>
    <property type="project" value="UniProtKB-UniRule"/>
</dbReference>
<dbReference type="InterPro" id="IPR000926">
    <property type="entry name" value="RibA"/>
</dbReference>
<keyword evidence="8 10" id="KW-0342">GTP-binding</keyword>
<feature type="active site" description="Proton acceptor" evidence="10">
    <location>
        <position position="305"/>
    </location>
</feature>
<dbReference type="GO" id="GO:0009231">
    <property type="term" value="P:riboflavin biosynthetic process"/>
    <property type="evidence" value="ECO:0007669"/>
    <property type="project" value="UniProtKB-UniRule"/>
</dbReference>
<comment type="similarity">
    <text evidence="2">In the N-terminal section; belongs to the DHBP synthase family.</text>
</comment>
<evidence type="ECO:0000256" key="10">
    <source>
        <dbReference type="HAMAP-Rule" id="MF_00179"/>
    </source>
</evidence>
<dbReference type="GeneID" id="8739820"/>
<dbReference type="InterPro" id="IPR032677">
    <property type="entry name" value="GTP_cyclohydro_II"/>
</dbReference>
<feature type="binding site" evidence="10">
    <location>
        <position position="245"/>
    </location>
    <ligand>
        <name>Zn(2+)</name>
        <dbReference type="ChEBI" id="CHEBI:29105"/>
        <note>catalytic</note>
    </ligand>
</feature>
<evidence type="ECO:0000256" key="4">
    <source>
        <dbReference type="ARBA" id="ARBA00022723"/>
    </source>
</evidence>
<comment type="cofactor">
    <cofactor evidence="10">
        <name>Zn(2+)</name>
        <dbReference type="ChEBI" id="CHEBI:29105"/>
    </cofactor>
    <text evidence="10">Binds 1 zinc ion per subunit.</text>
</comment>
<sequence>MKEVVKAVKSSKPVVIYDEKSVLAIPAEVVSVEVVKMMMKHCDEIRVALPWKRIVELGLNRYKVFNGNAIPLDFKSLSANDRAEFMKILARGKLDLNDVIYPGRIFVEEAKEGGVLERPSFGEASLDLARLSGFELAGVYAPLLDEGNIADRDFGVKFAKEMGLKAVSINELIEFRLKNEKLVERVVSATLPTKFYGTFKAVGYKTPLGEIVALVKGNVSEGDVLVRIHSECLTGDVFHSLRCDCGEQLERALKKIDEEGKGVLIYMRGHEGRGIGLINKLMAYKLQEEGKDTVEANVELGFPPDLRSYGIAAQILMDLGVKSVRLMTNNPNKIEELKKYGFKVVREPIVIEPVEENKKYLKTKMEKMGHMICIND</sequence>